<dbReference type="AlphaFoldDB" id="A0A0G4NNM1"/>
<dbReference type="EMBL" id="CVQI01037189">
    <property type="protein sequence ID" value="CRK48019.1"/>
    <property type="molecule type" value="Genomic_DNA"/>
</dbReference>
<name>A0A0G4NNM1_VERLO</name>
<feature type="non-terminal residue" evidence="2">
    <location>
        <position position="1"/>
    </location>
</feature>
<accession>A0A0G4NNM1</accession>
<gene>
    <name evidence="2" type="ORF">BN1723_020464</name>
</gene>
<protein>
    <submittedName>
        <fullName evidence="2">Uncharacterized protein</fullName>
    </submittedName>
</protein>
<evidence type="ECO:0000256" key="1">
    <source>
        <dbReference type="SAM" id="MobiDB-lite"/>
    </source>
</evidence>
<feature type="compositionally biased region" description="Basic and acidic residues" evidence="1">
    <location>
        <begin position="1"/>
        <end position="17"/>
    </location>
</feature>
<evidence type="ECO:0000313" key="2">
    <source>
        <dbReference type="EMBL" id="CRK48019.1"/>
    </source>
</evidence>
<feature type="region of interest" description="Disordered" evidence="1">
    <location>
        <begin position="1"/>
        <end position="25"/>
    </location>
</feature>
<sequence>YGERERYQPRLGRDALRHQPRRPLP</sequence>
<dbReference type="Proteomes" id="UP000045706">
    <property type="component" value="Unassembled WGS sequence"/>
</dbReference>
<evidence type="ECO:0000313" key="3">
    <source>
        <dbReference type="Proteomes" id="UP000045706"/>
    </source>
</evidence>
<proteinExistence type="predicted"/>
<reference evidence="3" key="1">
    <citation type="submission" date="2015-05" db="EMBL/GenBank/DDBJ databases">
        <authorList>
            <person name="Fogelqvist Johan"/>
        </authorList>
    </citation>
    <scope>NUCLEOTIDE SEQUENCE [LARGE SCALE GENOMIC DNA]</scope>
</reference>
<organism evidence="2 3">
    <name type="scientific">Verticillium longisporum</name>
    <name type="common">Verticillium dahliae var. longisporum</name>
    <dbReference type="NCBI Taxonomy" id="100787"/>
    <lineage>
        <taxon>Eukaryota</taxon>
        <taxon>Fungi</taxon>
        <taxon>Dikarya</taxon>
        <taxon>Ascomycota</taxon>
        <taxon>Pezizomycotina</taxon>
        <taxon>Sordariomycetes</taxon>
        <taxon>Hypocreomycetidae</taxon>
        <taxon>Glomerellales</taxon>
        <taxon>Plectosphaerellaceae</taxon>
        <taxon>Verticillium</taxon>
    </lineage>
</organism>